<keyword evidence="1" id="KW-0472">Membrane</keyword>
<evidence type="ECO:0000256" key="1">
    <source>
        <dbReference type="SAM" id="Phobius"/>
    </source>
</evidence>
<proteinExistence type="predicted"/>
<evidence type="ECO:0008006" key="4">
    <source>
        <dbReference type="Google" id="ProtNLM"/>
    </source>
</evidence>
<sequence>MLAILLIMGFYTMIFHRFSMKSFGLFLLPSLLIIIGLLINITLNVFNDSALISYYWLLLPWTAILCVPILLKTGSLDPLQLWEHFYYFLLISVSLSLVEYLLVFFYSYPLRVAVFPQGSFLVGKFTLFHMMQDVSPNERFYASFGEPGSLAMYLLPAMAYAMYKKRYYALIVFLPAFYFTYSLGGTMSLVLMGCLLPIFLFTSKASKFIFIASILIGGFIAGAVIYEEFSFTYEERGNSAKTREDNFINTLLLLPEAAVNSPLGLDLALTTEKNENNKFYFGSNFTPGYAFITGGIFGFFGYCWILFVSVGISIKVLFFSKQDKIFKVIGVLILVLAPFIFQRMTVWESPIFALMFLPFLIQSIEKKQIQ</sequence>
<feature type="transmembrane region" description="Helical" evidence="1">
    <location>
        <begin position="289"/>
        <end position="318"/>
    </location>
</feature>
<name>A0ABT4JFQ4_9BACT</name>
<feature type="transmembrane region" description="Helical" evidence="1">
    <location>
        <begin position="168"/>
        <end position="201"/>
    </location>
</feature>
<feature type="transmembrane region" description="Helical" evidence="1">
    <location>
        <begin position="140"/>
        <end position="162"/>
    </location>
</feature>
<dbReference type="Proteomes" id="UP001321186">
    <property type="component" value="Unassembled WGS sequence"/>
</dbReference>
<organism evidence="2 3">
    <name type="scientific">Aquirufa ecclesiirivi</name>
    <dbReference type="NCBI Taxonomy" id="2715124"/>
    <lineage>
        <taxon>Bacteria</taxon>
        <taxon>Pseudomonadati</taxon>
        <taxon>Bacteroidota</taxon>
        <taxon>Cytophagia</taxon>
        <taxon>Cytophagales</taxon>
        <taxon>Flectobacillaceae</taxon>
        <taxon>Aquirufa</taxon>
    </lineage>
</organism>
<keyword evidence="3" id="KW-1185">Reference proteome</keyword>
<feature type="transmembrane region" description="Helical" evidence="1">
    <location>
        <begin position="85"/>
        <end position="106"/>
    </location>
</feature>
<feature type="transmembrane region" description="Helical" evidence="1">
    <location>
        <begin position="23"/>
        <end position="46"/>
    </location>
</feature>
<keyword evidence="1" id="KW-1133">Transmembrane helix</keyword>
<evidence type="ECO:0000313" key="3">
    <source>
        <dbReference type="Proteomes" id="UP001321186"/>
    </source>
</evidence>
<dbReference type="RefSeq" id="WP_269009984.1">
    <property type="nucleotide sequence ID" value="NZ_JAANOH010000002.1"/>
</dbReference>
<gene>
    <name evidence="2" type="ORF">G9H61_06640</name>
</gene>
<evidence type="ECO:0000313" key="2">
    <source>
        <dbReference type="EMBL" id="MCZ2475115.1"/>
    </source>
</evidence>
<feature type="transmembrane region" description="Helical" evidence="1">
    <location>
        <begin position="208"/>
        <end position="226"/>
    </location>
</feature>
<reference evidence="2 3" key="1">
    <citation type="submission" date="2020-03" db="EMBL/GenBank/DDBJ databases">
        <authorList>
            <person name="Pitt A."/>
            <person name="Hahn M.W."/>
        </authorList>
    </citation>
    <scope>NUCLEOTIDE SEQUENCE [LARGE SCALE GENOMIC DNA]</scope>
    <source>
        <strain evidence="2 3">5A-MARBSE</strain>
    </source>
</reference>
<keyword evidence="1" id="KW-0812">Transmembrane</keyword>
<feature type="transmembrane region" description="Helical" evidence="1">
    <location>
        <begin position="325"/>
        <end position="341"/>
    </location>
</feature>
<accession>A0ABT4JFQ4</accession>
<dbReference type="EMBL" id="JAANOH010000002">
    <property type="protein sequence ID" value="MCZ2475115.1"/>
    <property type="molecule type" value="Genomic_DNA"/>
</dbReference>
<comment type="caution">
    <text evidence="2">The sequence shown here is derived from an EMBL/GenBank/DDBJ whole genome shotgun (WGS) entry which is preliminary data.</text>
</comment>
<feature type="transmembrane region" description="Helical" evidence="1">
    <location>
        <begin position="52"/>
        <end position="73"/>
    </location>
</feature>
<protein>
    <recommendedName>
        <fullName evidence="4">O-antigen ligase domain-containing protein</fullName>
    </recommendedName>
</protein>